<dbReference type="InterPro" id="IPR011009">
    <property type="entry name" value="Kinase-like_dom_sf"/>
</dbReference>
<gene>
    <name evidence="4" type="ORF">GPECTOR_52g32</name>
</gene>
<dbReference type="InterPro" id="IPR036404">
    <property type="entry name" value="Jacalin-like_lectin_dom_sf"/>
</dbReference>
<keyword evidence="5" id="KW-1185">Reference proteome</keyword>
<dbReference type="SUPFAM" id="SSF56112">
    <property type="entry name" value="Protein kinase-like (PK-like)"/>
    <property type="match status" value="1"/>
</dbReference>
<dbReference type="PROSITE" id="PS00107">
    <property type="entry name" value="PROTEIN_KINASE_ATP"/>
    <property type="match status" value="1"/>
</dbReference>
<keyword evidence="2" id="KW-0067">ATP-binding</keyword>
<dbReference type="AlphaFoldDB" id="A0A150G731"/>
<dbReference type="InterPro" id="IPR001245">
    <property type="entry name" value="Ser-Thr/Tyr_kinase_cat_dom"/>
</dbReference>
<dbReference type="InterPro" id="IPR000719">
    <property type="entry name" value="Prot_kinase_dom"/>
</dbReference>
<dbReference type="PROSITE" id="PS00109">
    <property type="entry name" value="PROTEIN_KINASE_TYR"/>
    <property type="match status" value="1"/>
</dbReference>
<proteinExistence type="predicted"/>
<protein>
    <recommendedName>
        <fullName evidence="3">Protein kinase domain-containing protein</fullName>
    </recommendedName>
</protein>
<dbReference type="SUPFAM" id="SSF51101">
    <property type="entry name" value="Mannose-binding lectins"/>
    <property type="match status" value="1"/>
</dbReference>
<dbReference type="PANTHER" id="PTHR33589:SF3">
    <property type="entry name" value="ZYMOGEN GRANULE MEMBRANE PROTEIN 16-LIKE"/>
    <property type="match status" value="1"/>
</dbReference>
<keyword evidence="1" id="KW-0430">Lectin</keyword>
<evidence type="ECO:0000313" key="5">
    <source>
        <dbReference type="Proteomes" id="UP000075714"/>
    </source>
</evidence>
<feature type="domain" description="Protein kinase" evidence="3">
    <location>
        <begin position="577"/>
        <end position="902"/>
    </location>
</feature>
<dbReference type="EMBL" id="LSYV01000053">
    <property type="protein sequence ID" value="KXZ45631.1"/>
    <property type="molecule type" value="Genomic_DNA"/>
</dbReference>
<dbReference type="InterPro" id="IPR017441">
    <property type="entry name" value="Protein_kinase_ATP_BS"/>
</dbReference>
<name>A0A150G731_GONPE</name>
<dbReference type="GO" id="GO:0004672">
    <property type="term" value="F:protein kinase activity"/>
    <property type="evidence" value="ECO:0007669"/>
    <property type="project" value="InterPro"/>
</dbReference>
<evidence type="ECO:0000259" key="3">
    <source>
        <dbReference type="PROSITE" id="PS50011"/>
    </source>
</evidence>
<dbReference type="Gene3D" id="2.100.10.30">
    <property type="entry name" value="Jacalin-like lectin domain"/>
    <property type="match status" value="1"/>
</dbReference>
<accession>A0A150G731</accession>
<dbReference type="Pfam" id="PF07714">
    <property type="entry name" value="PK_Tyr_Ser-Thr"/>
    <property type="match status" value="1"/>
</dbReference>
<feature type="binding site" evidence="2">
    <location>
        <position position="654"/>
    </location>
    <ligand>
        <name>ATP</name>
        <dbReference type="ChEBI" id="CHEBI:30616"/>
    </ligand>
</feature>
<dbReference type="GO" id="GO:0030246">
    <property type="term" value="F:carbohydrate binding"/>
    <property type="evidence" value="ECO:0007669"/>
    <property type="project" value="UniProtKB-KW"/>
</dbReference>
<evidence type="ECO:0000256" key="2">
    <source>
        <dbReference type="PROSITE-ProRule" id="PRU10141"/>
    </source>
</evidence>
<reference evidence="5" key="1">
    <citation type="journal article" date="2016" name="Nat. Commun.">
        <title>The Gonium pectorale genome demonstrates co-option of cell cycle regulation during the evolution of multicellularity.</title>
        <authorList>
            <person name="Hanschen E.R."/>
            <person name="Marriage T.N."/>
            <person name="Ferris P.J."/>
            <person name="Hamaji T."/>
            <person name="Toyoda A."/>
            <person name="Fujiyama A."/>
            <person name="Neme R."/>
            <person name="Noguchi H."/>
            <person name="Minakuchi Y."/>
            <person name="Suzuki M."/>
            <person name="Kawai-Toyooka H."/>
            <person name="Smith D.R."/>
            <person name="Sparks H."/>
            <person name="Anderson J."/>
            <person name="Bakaric R."/>
            <person name="Luria V."/>
            <person name="Karger A."/>
            <person name="Kirschner M.W."/>
            <person name="Durand P.M."/>
            <person name="Michod R.E."/>
            <person name="Nozaki H."/>
            <person name="Olson B.J."/>
        </authorList>
    </citation>
    <scope>NUCLEOTIDE SEQUENCE [LARGE SCALE GENOMIC DNA]</scope>
    <source>
        <strain evidence="5">NIES-2863</strain>
    </source>
</reference>
<dbReference type="PANTHER" id="PTHR33589">
    <property type="entry name" value="OS11G0524900 PROTEIN"/>
    <property type="match status" value="1"/>
</dbReference>
<dbReference type="Gene3D" id="1.10.510.10">
    <property type="entry name" value="Transferase(Phosphotransferase) domain 1"/>
    <property type="match status" value="1"/>
</dbReference>
<dbReference type="Proteomes" id="UP000075714">
    <property type="component" value="Unassembled WGS sequence"/>
</dbReference>
<keyword evidence="2" id="KW-0547">Nucleotide-binding</keyword>
<organism evidence="4 5">
    <name type="scientific">Gonium pectorale</name>
    <name type="common">Green alga</name>
    <dbReference type="NCBI Taxonomy" id="33097"/>
    <lineage>
        <taxon>Eukaryota</taxon>
        <taxon>Viridiplantae</taxon>
        <taxon>Chlorophyta</taxon>
        <taxon>core chlorophytes</taxon>
        <taxon>Chlorophyceae</taxon>
        <taxon>CS clade</taxon>
        <taxon>Chlamydomonadales</taxon>
        <taxon>Volvocaceae</taxon>
        <taxon>Gonium</taxon>
    </lineage>
</organism>
<dbReference type="STRING" id="33097.A0A150G731"/>
<evidence type="ECO:0000313" key="4">
    <source>
        <dbReference type="EMBL" id="KXZ45631.1"/>
    </source>
</evidence>
<dbReference type="InterPro" id="IPR008266">
    <property type="entry name" value="Tyr_kinase_AS"/>
</dbReference>
<evidence type="ECO:0000256" key="1">
    <source>
        <dbReference type="ARBA" id="ARBA00022734"/>
    </source>
</evidence>
<dbReference type="OrthoDB" id="540444at2759"/>
<dbReference type="Gene3D" id="3.30.200.20">
    <property type="entry name" value="Phosphorylase Kinase, domain 1"/>
    <property type="match status" value="1"/>
</dbReference>
<dbReference type="GO" id="GO:0005524">
    <property type="term" value="F:ATP binding"/>
    <property type="evidence" value="ECO:0007669"/>
    <property type="project" value="UniProtKB-UniRule"/>
</dbReference>
<sequence length="932" mass="98556">MTDWVCPQALIYSFAVATASNSGVEDQWDVWLWDDDRACRATSYIILADNQPSEFFITTDRPCTWTISYLCMEESVVLAAGHTSSSAWYKRYILDPATKPQPSPHASGPVSSGLVLVRSGLIVGDQDPPANLTVSFDDSVEAFWQYGPVVAAVYRHVPVWVGARASILHAKLLQRDDLFDTLCRAGNQKLLALKLLREGNQGTGWTLFNNQGSITGVIGASRPTLDQGPPYELYVGGLSNDYIVAVQLVCVRGFGLCTTVPDRPLLQFVRSPPLQGSDGTGPLGVDASMSSAVFMIKTDTQMTYGDALSYCRSSSYMGLSWSIIGARDALDWYTSMDTRHDAYATIATGGYFWVQVKDEMVATSPGSACLRGGFGFMYGGKDIYVHHFVPSSCLVNAVVVCVADASANTSTLAARGLLPEGAAGLIPPVAPGAHLLSQSRRIGSGPFGNSSCSFSLLPGSNQQQGSASLPSGPVVLSRQLGVIAISVAVQLSNETDSVAVVSALRLGLVGSDGETPALAASAGVASTAGWHSVELSPGEVVVAVSGCAGGFVERLVLHTSAGRMWTTPFSAASLCSAPFLMAAPQGAYLVGIQARISTSPDPWRTKADIAAAISKLHAELSKRQEQLHITTVLGKGSFGVVYLGTWRGLRVAVKTLVVHDALLGKQEYCDVGSLNAALSAGVVGSVAAGGAAALCALTLALDVACGMWHIHGKNIVHGDLSASNVLLASCPRAPDGRPKVLYDGSSEDAVARQRLNGLWRPPVVAKVADFGLSVHMTESQTHASNRFQGTPAYAAPELFSRGHLSKAADVWAFGVLLLELSHGDSIRQLREQYGSDPGLHEPEVGSDADQQLPAWAVMPAGTPAQLKKLISSCLAHEPHARPAFSKVTEVLVDLLAVSHELVERSSPDRNILLGRLYVTDAIEMSSSAFGAY</sequence>
<dbReference type="PROSITE" id="PS50011">
    <property type="entry name" value="PROTEIN_KINASE_DOM"/>
    <property type="match status" value="1"/>
</dbReference>
<dbReference type="InterPro" id="IPR052321">
    <property type="entry name" value="PolyBind_ProtTraffic"/>
</dbReference>
<comment type="caution">
    <text evidence="4">The sequence shown here is derived from an EMBL/GenBank/DDBJ whole genome shotgun (WGS) entry which is preliminary data.</text>
</comment>